<dbReference type="AlphaFoldDB" id="A0A2S9D5X3"/>
<gene>
    <name evidence="1" type="ORF">CQ006_25690</name>
</gene>
<dbReference type="Proteomes" id="UP000239458">
    <property type="component" value="Unassembled WGS sequence"/>
</dbReference>
<evidence type="ECO:0000313" key="2">
    <source>
        <dbReference type="Proteomes" id="UP000239458"/>
    </source>
</evidence>
<protein>
    <submittedName>
        <fullName evidence="1">Uncharacterized protein</fullName>
    </submittedName>
</protein>
<comment type="caution">
    <text evidence="1">The sequence shown here is derived from an EMBL/GenBank/DDBJ whole genome shotgun (WGS) entry which is preliminary data.</text>
</comment>
<evidence type="ECO:0000313" key="1">
    <source>
        <dbReference type="EMBL" id="PRB90253.1"/>
    </source>
</evidence>
<organism evidence="1 2">
    <name type="scientific">Pseudomonas cedrina</name>
    <dbReference type="NCBI Taxonomy" id="651740"/>
    <lineage>
        <taxon>Bacteria</taxon>
        <taxon>Pseudomonadati</taxon>
        <taxon>Pseudomonadota</taxon>
        <taxon>Gammaproteobacteria</taxon>
        <taxon>Pseudomonadales</taxon>
        <taxon>Pseudomonadaceae</taxon>
        <taxon>Pseudomonas</taxon>
    </lineage>
</organism>
<dbReference type="EMBL" id="PCQE01000071">
    <property type="protein sequence ID" value="PRB90253.1"/>
    <property type="molecule type" value="Genomic_DNA"/>
</dbReference>
<sequence>MDAVTHCGEGACSRSPAQRVLAFLGGASHPSGSKLPRHKSQLPHWVLCLSSQAQQLPAANSLRIGQSGR</sequence>
<reference evidence="1 2" key="1">
    <citation type="submission" date="2017-09" db="EMBL/GenBank/DDBJ databases">
        <title>Genomic, metabolic, and phenotypic characteristics of bacterial isolates from the natural microbiome of the model nematode Caenorhabditis elegans.</title>
        <authorList>
            <person name="Zimmermann J."/>
            <person name="Obeng N."/>
            <person name="Yang W."/>
            <person name="Obeng O."/>
            <person name="Kissoyan K."/>
            <person name="Pees B."/>
            <person name="Dirksen P."/>
            <person name="Hoppner M."/>
            <person name="Franke A."/>
            <person name="Rosenstiel P."/>
            <person name="Leippe M."/>
            <person name="Dierking K."/>
            <person name="Kaleta C."/>
            <person name="Schulenburg H."/>
        </authorList>
    </citation>
    <scope>NUCLEOTIDE SEQUENCE [LARGE SCALE GENOMIC DNA]</scope>
    <source>
        <strain evidence="1 2">MYb184</strain>
    </source>
</reference>
<proteinExistence type="predicted"/>
<accession>A0A2S9D5X3</accession>
<name>A0A2S9D5X3_PSECE</name>